<dbReference type="EMBL" id="BGZK01000402">
    <property type="protein sequence ID" value="GBP41611.1"/>
    <property type="molecule type" value="Genomic_DNA"/>
</dbReference>
<accession>A0A4C1VSF2</accession>
<evidence type="ECO:0000259" key="7">
    <source>
        <dbReference type="PROSITE" id="PS50950"/>
    </source>
</evidence>
<comment type="caution">
    <text evidence="8">The sequence shown here is derived from an EMBL/GenBank/DDBJ whole genome shotgun (WGS) entry which is preliminary data.</text>
</comment>
<keyword evidence="2 5" id="KW-0863">Zinc-finger</keyword>
<dbReference type="GO" id="GO:0046983">
    <property type="term" value="F:protein dimerization activity"/>
    <property type="evidence" value="ECO:0007669"/>
    <property type="project" value="InterPro"/>
</dbReference>
<evidence type="ECO:0000256" key="3">
    <source>
        <dbReference type="ARBA" id="ARBA00022833"/>
    </source>
</evidence>
<protein>
    <submittedName>
        <fullName evidence="8">General transcription factor II-I repeat domain-containing protein 2</fullName>
    </submittedName>
</protein>
<evidence type="ECO:0000256" key="4">
    <source>
        <dbReference type="ARBA" id="ARBA00023125"/>
    </source>
</evidence>
<sequence length="364" mass="42126">MELIEIQENSLLKSKFEDVELCDFYKKYHEEDHFPQLRKFARRFLCSFGSTYRCEQFFSIMKINKSKHCTRLTRKRVRCSIFLDNSRESKQANDRQWKTRYMRGNSGSTLRAGESHSRGAVKADPNSISVIDLDPAQPMTSILLLSTSDSNRREGFYETLQRRQQVFVFTGNPSYWTKRWSQTCTSKLSVKLYNTHSYTCARTQLATNTVTNMHTHTHFLFATVLHFPIPNDASRKNKWIRNISLLRNEPRWLPTPHSIICSRHFKTGDITDPVSGRKYKKLKKDAVPYVPGTVAESNLEIMEISSNLGIDEDMESTLESSEDNKRRSRIAVRERALRRDRFQPAARPRRAASPACPGASITSP</sequence>
<feature type="compositionally biased region" description="Low complexity" evidence="6">
    <location>
        <begin position="343"/>
        <end position="364"/>
    </location>
</feature>
<dbReference type="GO" id="GO:0008270">
    <property type="term" value="F:zinc ion binding"/>
    <property type="evidence" value="ECO:0007669"/>
    <property type="project" value="UniProtKB-KW"/>
</dbReference>
<dbReference type="PANTHER" id="PTHR45913:SF5">
    <property type="entry name" value="GENERAL TRANSCRIPTION FACTOR II-I REPEAT DOMAIN-CONTAINING PROTEIN 2A-LIKE PROTEIN"/>
    <property type="match status" value="1"/>
</dbReference>
<name>A0A4C1VSF2_EUMVA</name>
<feature type="compositionally biased region" description="Basic and acidic residues" evidence="6">
    <location>
        <begin position="331"/>
        <end position="342"/>
    </location>
</feature>
<evidence type="ECO:0000313" key="9">
    <source>
        <dbReference type="Proteomes" id="UP000299102"/>
    </source>
</evidence>
<dbReference type="GO" id="GO:0003677">
    <property type="term" value="F:DNA binding"/>
    <property type="evidence" value="ECO:0007669"/>
    <property type="project" value="UniProtKB-UniRule"/>
</dbReference>
<keyword evidence="4 5" id="KW-0238">DNA-binding</keyword>
<gene>
    <name evidence="8" type="primary">GTF2IRD2</name>
    <name evidence="8" type="ORF">EVAR_34044_1</name>
</gene>
<dbReference type="PANTHER" id="PTHR45913">
    <property type="entry name" value="EPM2A-INTERACTING PROTEIN 1"/>
    <property type="match status" value="1"/>
</dbReference>
<feature type="region of interest" description="Disordered" evidence="6">
    <location>
        <begin position="312"/>
        <end position="364"/>
    </location>
</feature>
<dbReference type="SMART" id="SM00980">
    <property type="entry name" value="THAP"/>
    <property type="match status" value="1"/>
</dbReference>
<keyword evidence="9" id="KW-1185">Reference proteome</keyword>
<dbReference type="SUPFAM" id="SSF57716">
    <property type="entry name" value="Glucocorticoid receptor-like (DNA-binding domain)"/>
    <property type="match status" value="1"/>
</dbReference>
<keyword evidence="3" id="KW-0862">Zinc</keyword>
<proteinExistence type="predicted"/>
<dbReference type="PROSITE" id="PS50950">
    <property type="entry name" value="ZF_THAP"/>
    <property type="match status" value="1"/>
</dbReference>
<evidence type="ECO:0000256" key="6">
    <source>
        <dbReference type="SAM" id="MobiDB-lite"/>
    </source>
</evidence>
<dbReference type="Proteomes" id="UP000299102">
    <property type="component" value="Unassembled WGS sequence"/>
</dbReference>
<feature type="domain" description="THAP-type" evidence="7">
    <location>
        <begin position="196"/>
        <end position="291"/>
    </location>
</feature>
<reference evidence="8 9" key="1">
    <citation type="journal article" date="2019" name="Commun. Biol.">
        <title>The bagworm genome reveals a unique fibroin gene that provides high tensile strength.</title>
        <authorList>
            <person name="Kono N."/>
            <person name="Nakamura H."/>
            <person name="Ohtoshi R."/>
            <person name="Tomita M."/>
            <person name="Numata K."/>
            <person name="Arakawa K."/>
        </authorList>
    </citation>
    <scope>NUCLEOTIDE SEQUENCE [LARGE SCALE GENOMIC DNA]</scope>
</reference>
<keyword evidence="1" id="KW-0479">Metal-binding</keyword>
<evidence type="ECO:0000256" key="2">
    <source>
        <dbReference type="ARBA" id="ARBA00022771"/>
    </source>
</evidence>
<evidence type="ECO:0000256" key="5">
    <source>
        <dbReference type="PROSITE-ProRule" id="PRU00309"/>
    </source>
</evidence>
<organism evidence="8 9">
    <name type="scientific">Eumeta variegata</name>
    <name type="common">Bagworm moth</name>
    <name type="synonym">Eumeta japonica</name>
    <dbReference type="NCBI Taxonomy" id="151549"/>
    <lineage>
        <taxon>Eukaryota</taxon>
        <taxon>Metazoa</taxon>
        <taxon>Ecdysozoa</taxon>
        <taxon>Arthropoda</taxon>
        <taxon>Hexapoda</taxon>
        <taxon>Insecta</taxon>
        <taxon>Pterygota</taxon>
        <taxon>Neoptera</taxon>
        <taxon>Endopterygota</taxon>
        <taxon>Lepidoptera</taxon>
        <taxon>Glossata</taxon>
        <taxon>Ditrysia</taxon>
        <taxon>Tineoidea</taxon>
        <taxon>Psychidae</taxon>
        <taxon>Oiketicinae</taxon>
        <taxon>Eumeta</taxon>
    </lineage>
</organism>
<evidence type="ECO:0000256" key="1">
    <source>
        <dbReference type="ARBA" id="ARBA00022723"/>
    </source>
</evidence>
<evidence type="ECO:0000313" key="8">
    <source>
        <dbReference type="EMBL" id="GBP41611.1"/>
    </source>
</evidence>
<dbReference type="InterPro" id="IPR006612">
    <property type="entry name" value="THAP_Znf"/>
</dbReference>
<dbReference type="OrthoDB" id="7312725at2759"/>
<dbReference type="STRING" id="151549.A0A4C1VSF2"/>
<dbReference type="AlphaFoldDB" id="A0A4C1VSF2"/>
<dbReference type="Pfam" id="PF05699">
    <property type="entry name" value="Dimer_Tnp_hAT"/>
    <property type="match status" value="1"/>
</dbReference>
<dbReference type="InterPro" id="IPR038441">
    <property type="entry name" value="THAP_Znf_sf"/>
</dbReference>
<dbReference type="InterPro" id="IPR012337">
    <property type="entry name" value="RNaseH-like_sf"/>
</dbReference>
<dbReference type="SUPFAM" id="SSF53098">
    <property type="entry name" value="Ribonuclease H-like"/>
    <property type="match status" value="1"/>
</dbReference>
<dbReference type="Pfam" id="PF05485">
    <property type="entry name" value="THAP"/>
    <property type="match status" value="1"/>
</dbReference>
<dbReference type="InterPro" id="IPR008906">
    <property type="entry name" value="HATC_C_dom"/>
</dbReference>
<dbReference type="Gene3D" id="6.20.210.20">
    <property type="entry name" value="THAP domain"/>
    <property type="match status" value="1"/>
</dbReference>